<keyword evidence="1 2" id="KW-0378">Hydrolase</keyword>
<dbReference type="Pfam" id="PF13563">
    <property type="entry name" value="2_5_RNA_ligase2"/>
    <property type="match status" value="1"/>
</dbReference>
<dbReference type="InterPro" id="IPR004175">
    <property type="entry name" value="RNA_CPDase"/>
</dbReference>
<dbReference type="EC" id="3.1.4.58" evidence="2"/>
<proteinExistence type="inferred from homology"/>
<feature type="short sequence motif" description="HXTX 1" evidence="2">
    <location>
        <begin position="43"/>
        <end position="46"/>
    </location>
</feature>
<comment type="function">
    <text evidence="2">Hydrolyzes RNA 2',3'-cyclic phosphodiester to an RNA 2'-phosphomonoester.</text>
</comment>
<dbReference type="EMBL" id="JBHMCA010000023">
    <property type="protein sequence ID" value="MFB9443802.1"/>
    <property type="molecule type" value="Genomic_DNA"/>
</dbReference>
<comment type="catalytic activity">
    <reaction evidence="2">
        <text>a 3'-end 2',3'-cyclophospho-ribonucleotide-RNA + H2O = a 3'-end 2'-phospho-ribonucleotide-RNA + H(+)</text>
        <dbReference type="Rhea" id="RHEA:11828"/>
        <dbReference type="Rhea" id="RHEA-COMP:10464"/>
        <dbReference type="Rhea" id="RHEA-COMP:17353"/>
        <dbReference type="ChEBI" id="CHEBI:15377"/>
        <dbReference type="ChEBI" id="CHEBI:15378"/>
        <dbReference type="ChEBI" id="CHEBI:83064"/>
        <dbReference type="ChEBI" id="CHEBI:173113"/>
        <dbReference type="EC" id="3.1.4.58"/>
    </reaction>
</comment>
<gene>
    <name evidence="3" type="primary">thpR</name>
    <name evidence="3" type="ORF">ACFFTR_11985</name>
</gene>
<evidence type="ECO:0000256" key="1">
    <source>
        <dbReference type="ARBA" id="ARBA00022801"/>
    </source>
</evidence>
<comment type="similarity">
    <text evidence="2">Belongs to the 2H phosphoesterase superfamily. ThpR family.</text>
</comment>
<organism evidence="3 4">
    <name type="scientific">Dactylosporangium vinaceum</name>
    <dbReference type="NCBI Taxonomy" id="53362"/>
    <lineage>
        <taxon>Bacteria</taxon>
        <taxon>Bacillati</taxon>
        <taxon>Actinomycetota</taxon>
        <taxon>Actinomycetes</taxon>
        <taxon>Micromonosporales</taxon>
        <taxon>Micromonosporaceae</taxon>
        <taxon>Dactylosporangium</taxon>
    </lineage>
</organism>
<feature type="active site" description="Proton acceptor" evidence="2">
    <location>
        <position position="128"/>
    </location>
</feature>
<dbReference type="NCBIfam" id="TIGR02258">
    <property type="entry name" value="2_5_ligase"/>
    <property type="match status" value="1"/>
</dbReference>
<dbReference type="Gene3D" id="3.90.1140.10">
    <property type="entry name" value="Cyclic phosphodiesterase"/>
    <property type="match status" value="1"/>
</dbReference>
<dbReference type="SUPFAM" id="SSF55144">
    <property type="entry name" value="LigT-like"/>
    <property type="match status" value="1"/>
</dbReference>
<dbReference type="InterPro" id="IPR009097">
    <property type="entry name" value="Cyclic_Pdiesterase"/>
</dbReference>
<dbReference type="HAMAP" id="MF_01940">
    <property type="entry name" value="RNA_CPDase"/>
    <property type="match status" value="1"/>
</dbReference>
<keyword evidence="4" id="KW-1185">Reference proteome</keyword>
<sequence length="185" mass="21067">MRLFMAAYPPIEIREHFQAVVDRLAVARPRERSVRLAPPERWHLTVAFLGEVEDENAAVDALGELAEVPAPAVHITGGRTLGRGRFRHLVTGIETDDGGAGLKRLGEQARKALKRRRLPYDRRDWQPHVTIARPSDILSAEELAHDLRLLAEYRSPQWRLQEVHLMRSRLGPQPEYDVLAAVQLR</sequence>
<comment type="caution">
    <text evidence="3">The sequence shown here is derived from an EMBL/GenBank/DDBJ whole genome shotgun (WGS) entry which is preliminary data.</text>
</comment>
<protein>
    <recommendedName>
        <fullName evidence="2">RNA 2',3'-cyclic phosphodiesterase</fullName>
        <shortName evidence="2">RNA 2',3'-CPDase</shortName>
        <ecNumber evidence="2">3.1.4.58</ecNumber>
    </recommendedName>
</protein>
<feature type="active site" description="Proton donor" evidence="2">
    <location>
        <position position="43"/>
    </location>
</feature>
<evidence type="ECO:0000256" key="2">
    <source>
        <dbReference type="HAMAP-Rule" id="MF_01940"/>
    </source>
</evidence>
<feature type="short sequence motif" description="HXTX 2" evidence="2">
    <location>
        <begin position="128"/>
        <end position="131"/>
    </location>
</feature>
<dbReference type="Proteomes" id="UP001589608">
    <property type="component" value="Unassembled WGS sequence"/>
</dbReference>
<dbReference type="PANTHER" id="PTHR35561:SF1">
    <property type="entry name" value="RNA 2',3'-CYCLIC PHOSPHODIESTERASE"/>
    <property type="match status" value="1"/>
</dbReference>
<dbReference type="RefSeq" id="WP_223099310.1">
    <property type="nucleotide sequence ID" value="NZ_CP061913.1"/>
</dbReference>
<evidence type="ECO:0000313" key="4">
    <source>
        <dbReference type="Proteomes" id="UP001589608"/>
    </source>
</evidence>
<evidence type="ECO:0000313" key="3">
    <source>
        <dbReference type="EMBL" id="MFB9443802.1"/>
    </source>
</evidence>
<reference evidence="3 4" key="1">
    <citation type="submission" date="2024-09" db="EMBL/GenBank/DDBJ databases">
        <authorList>
            <person name="Sun Q."/>
            <person name="Mori K."/>
        </authorList>
    </citation>
    <scope>NUCLEOTIDE SEQUENCE [LARGE SCALE GENOMIC DNA]</scope>
    <source>
        <strain evidence="3 4">JCM 3307</strain>
    </source>
</reference>
<name>A0ABV5M4N8_9ACTN</name>
<dbReference type="PANTHER" id="PTHR35561">
    <property type="entry name" value="RNA 2',3'-CYCLIC PHOSPHODIESTERASE"/>
    <property type="match status" value="1"/>
</dbReference>
<accession>A0ABV5M4N8</accession>